<dbReference type="EMBL" id="BFAD01000007">
    <property type="protein sequence ID" value="GBE85439.1"/>
    <property type="molecule type" value="Genomic_DNA"/>
</dbReference>
<keyword evidence="2" id="KW-0812">Transmembrane</keyword>
<feature type="region of interest" description="Disordered" evidence="1">
    <location>
        <begin position="202"/>
        <end position="226"/>
    </location>
</feature>
<evidence type="ECO:0000313" key="3">
    <source>
        <dbReference type="EMBL" id="GBE85439.1"/>
    </source>
</evidence>
<keyword evidence="4" id="KW-1185">Reference proteome</keyword>
<organism evidence="3 4">
    <name type="scientific">Sparassis crispa</name>
    <dbReference type="NCBI Taxonomy" id="139825"/>
    <lineage>
        <taxon>Eukaryota</taxon>
        <taxon>Fungi</taxon>
        <taxon>Dikarya</taxon>
        <taxon>Basidiomycota</taxon>
        <taxon>Agaricomycotina</taxon>
        <taxon>Agaricomycetes</taxon>
        <taxon>Polyporales</taxon>
        <taxon>Sparassidaceae</taxon>
        <taxon>Sparassis</taxon>
    </lineage>
</organism>
<dbReference type="OrthoDB" id="2758729at2759"/>
<proteinExistence type="predicted"/>
<dbReference type="InParanoid" id="A0A401GTD2"/>
<keyword evidence="2" id="KW-1133">Transmembrane helix</keyword>
<evidence type="ECO:0000256" key="2">
    <source>
        <dbReference type="SAM" id="Phobius"/>
    </source>
</evidence>
<feature type="transmembrane region" description="Helical" evidence="2">
    <location>
        <begin position="12"/>
        <end position="33"/>
    </location>
</feature>
<dbReference type="RefSeq" id="XP_027616352.1">
    <property type="nucleotide sequence ID" value="XM_027760551.1"/>
</dbReference>
<accession>A0A401GTD2</accession>
<dbReference type="GeneID" id="38782356"/>
<sequence>MAESGLNTFGFVASILSVVALLGPVFGVVYFYLPSRWQTYLDELLCETKDMWRIALEEGLFVSSSFQKFLETTEQNLAFTCSQASNLRTETHLATTLYRQLKGTINGLSMRIVYLCGEVMELRATISSTATEERNKLQQEGCYIPPDLRRIARPAGTAAHPQTFVDDTAKSSVKSTAYTNSPDIAKRIPCPGCFPQESMENNSMPSHCDIESTAPNSRSSPMADSDGKEIVLEQHSRADVQAKGAHAQILETDANAIYPALCTGSDQGEDAITQHAFLRDPTLYYILRRIHDDLKARGQSHPLLPAAAEYARAPHCVDIEPLLRLYKVGISMTPSGRLEMQTTRA</sequence>
<evidence type="ECO:0000256" key="1">
    <source>
        <dbReference type="SAM" id="MobiDB-lite"/>
    </source>
</evidence>
<evidence type="ECO:0000313" key="4">
    <source>
        <dbReference type="Proteomes" id="UP000287166"/>
    </source>
</evidence>
<keyword evidence="2" id="KW-0472">Membrane</keyword>
<feature type="compositionally biased region" description="Polar residues" evidence="1">
    <location>
        <begin position="213"/>
        <end position="222"/>
    </location>
</feature>
<dbReference type="Proteomes" id="UP000287166">
    <property type="component" value="Unassembled WGS sequence"/>
</dbReference>
<comment type="caution">
    <text evidence="3">The sequence shown here is derived from an EMBL/GenBank/DDBJ whole genome shotgun (WGS) entry which is preliminary data.</text>
</comment>
<protein>
    <submittedName>
        <fullName evidence="3">Uncharacterized protein</fullName>
    </submittedName>
</protein>
<gene>
    <name evidence="3" type="ORF">SCP_0706260</name>
</gene>
<name>A0A401GTD2_9APHY</name>
<dbReference type="AlphaFoldDB" id="A0A401GTD2"/>
<reference evidence="3 4" key="1">
    <citation type="journal article" date="2018" name="Sci. Rep.">
        <title>Genome sequence of the cauliflower mushroom Sparassis crispa (Hanabiratake) and its association with beneficial usage.</title>
        <authorList>
            <person name="Kiyama R."/>
            <person name="Furutani Y."/>
            <person name="Kawaguchi K."/>
            <person name="Nakanishi T."/>
        </authorList>
    </citation>
    <scope>NUCLEOTIDE SEQUENCE [LARGE SCALE GENOMIC DNA]</scope>
</reference>